<protein>
    <submittedName>
        <fullName evidence="1">Uncharacterized protein</fullName>
    </submittedName>
</protein>
<accession>A0A9D4DPG7</accession>
<reference evidence="1" key="2">
    <citation type="submission" date="2020-11" db="EMBL/GenBank/DDBJ databases">
        <authorList>
            <person name="McCartney M.A."/>
            <person name="Auch B."/>
            <person name="Kono T."/>
            <person name="Mallez S."/>
            <person name="Becker A."/>
            <person name="Gohl D.M."/>
            <person name="Silverstein K.A.T."/>
            <person name="Koren S."/>
            <person name="Bechman K.B."/>
            <person name="Herman A."/>
            <person name="Abrahante J.E."/>
            <person name="Garbe J."/>
        </authorList>
    </citation>
    <scope>NUCLEOTIDE SEQUENCE</scope>
    <source>
        <strain evidence="1">Duluth1</strain>
        <tissue evidence="1">Whole animal</tissue>
    </source>
</reference>
<evidence type="ECO:0000313" key="1">
    <source>
        <dbReference type="EMBL" id="KAH3753021.1"/>
    </source>
</evidence>
<keyword evidence="2" id="KW-1185">Reference proteome</keyword>
<comment type="caution">
    <text evidence="1">The sequence shown here is derived from an EMBL/GenBank/DDBJ whole genome shotgun (WGS) entry which is preliminary data.</text>
</comment>
<proteinExistence type="predicted"/>
<name>A0A9D4DPG7_DREPO</name>
<sequence length="212" mass="23300">MDYEEDAREFVLETIKPKLIELEYFWNIAAHITNEETNHRWKALAKIMFYDSDSTRGLPGALQILQQNAYIDYPINWITCPISSAGTLSWDSAGVQLSCNSAELSWDSAGLQMMDLVSHKLSCDSAGLQISGSLDHVSHKLSCDSADLSWDTAGLSCDNAEAQISGSHRAGLQISGSRVPFLFPSLIAQLCITGPIPYYITNSSDKTGLGYR</sequence>
<dbReference type="EMBL" id="JAIWYP010000010">
    <property type="protein sequence ID" value="KAH3753021.1"/>
    <property type="molecule type" value="Genomic_DNA"/>
</dbReference>
<organism evidence="1 2">
    <name type="scientific">Dreissena polymorpha</name>
    <name type="common">Zebra mussel</name>
    <name type="synonym">Mytilus polymorpha</name>
    <dbReference type="NCBI Taxonomy" id="45954"/>
    <lineage>
        <taxon>Eukaryota</taxon>
        <taxon>Metazoa</taxon>
        <taxon>Spiralia</taxon>
        <taxon>Lophotrochozoa</taxon>
        <taxon>Mollusca</taxon>
        <taxon>Bivalvia</taxon>
        <taxon>Autobranchia</taxon>
        <taxon>Heteroconchia</taxon>
        <taxon>Euheterodonta</taxon>
        <taxon>Imparidentia</taxon>
        <taxon>Neoheterodontei</taxon>
        <taxon>Myida</taxon>
        <taxon>Dreissenoidea</taxon>
        <taxon>Dreissenidae</taxon>
        <taxon>Dreissena</taxon>
    </lineage>
</organism>
<dbReference type="Proteomes" id="UP000828390">
    <property type="component" value="Unassembled WGS sequence"/>
</dbReference>
<dbReference type="AlphaFoldDB" id="A0A9D4DPG7"/>
<reference evidence="1" key="1">
    <citation type="journal article" date="2019" name="bioRxiv">
        <title>The Genome of the Zebra Mussel, Dreissena polymorpha: A Resource for Invasive Species Research.</title>
        <authorList>
            <person name="McCartney M.A."/>
            <person name="Auch B."/>
            <person name="Kono T."/>
            <person name="Mallez S."/>
            <person name="Zhang Y."/>
            <person name="Obille A."/>
            <person name="Becker A."/>
            <person name="Abrahante J.E."/>
            <person name="Garbe J."/>
            <person name="Badalamenti J.P."/>
            <person name="Herman A."/>
            <person name="Mangelson H."/>
            <person name="Liachko I."/>
            <person name="Sullivan S."/>
            <person name="Sone E.D."/>
            <person name="Koren S."/>
            <person name="Silverstein K.A.T."/>
            <person name="Beckman K.B."/>
            <person name="Gohl D.M."/>
        </authorList>
    </citation>
    <scope>NUCLEOTIDE SEQUENCE</scope>
    <source>
        <strain evidence="1">Duluth1</strain>
        <tissue evidence="1">Whole animal</tissue>
    </source>
</reference>
<gene>
    <name evidence="1" type="ORF">DPMN_187650</name>
</gene>
<evidence type="ECO:0000313" key="2">
    <source>
        <dbReference type="Proteomes" id="UP000828390"/>
    </source>
</evidence>